<proteinExistence type="predicted"/>
<feature type="compositionally biased region" description="Polar residues" evidence="1">
    <location>
        <begin position="60"/>
        <end position="72"/>
    </location>
</feature>
<reference evidence="3" key="1">
    <citation type="submission" date="2014-05" db="EMBL/GenBank/DDBJ databases">
        <authorList>
            <person name="Chronopoulou M."/>
        </authorList>
    </citation>
    <scope>NUCLEOTIDE SEQUENCE</scope>
    <source>
        <tissue evidence="3">Whole organism</tissue>
    </source>
</reference>
<dbReference type="AlphaFoldDB" id="A0A0K2TTF7"/>
<feature type="chain" id="PRO_5005488077" evidence="2">
    <location>
        <begin position="34"/>
        <end position="137"/>
    </location>
</feature>
<evidence type="ECO:0000313" key="3">
    <source>
        <dbReference type="EMBL" id="CDW29308.1"/>
    </source>
</evidence>
<evidence type="ECO:0000256" key="1">
    <source>
        <dbReference type="SAM" id="MobiDB-lite"/>
    </source>
</evidence>
<feature type="signal peptide" evidence="2">
    <location>
        <begin position="1"/>
        <end position="33"/>
    </location>
</feature>
<name>A0A0K2TTF7_LEPSM</name>
<feature type="non-terminal residue" evidence="3">
    <location>
        <position position="1"/>
    </location>
</feature>
<dbReference type="EMBL" id="HACA01011947">
    <property type="protein sequence ID" value="CDW29308.1"/>
    <property type="molecule type" value="Transcribed_RNA"/>
</dbReference>
<sequence>FRFNSITCSSNSSASMFRKILIHVILVATFVHCQREEDSSPIKDDMRMVKINPSLTKNTLMVTKYPSTTKNTPRMKKEKAGWGKRGKMIPLKKNGKKGSAKNGNGMMKKGRKPSMKERNEEALSEGIIVTKPLIIKS</sequence>
<protein>
    <submittedName>
        <fullName evidence="3">Uncharacterized protein</fullName>
    </submittedName>
</protein>
<evidence type="ECO:0000256" key="2">
    <source>
        <dbReference type="SAM" id="SignalP"/>
    </source>
</evidence>
<accession>A0A0K2TTF7</accession>
<organism evidence="3">
    <name type="scientific">Lepeophtheirus salmonis</name>
    <name type="common">Salmon louse</name>
    <name type="synonym">Caligus salmonis</name>
    <dbReference type="NCBI Taxonomy" id="72036"/>
    <lineage>
        <taxon>Eukaryota</taxon>
        <taxon>Metazoa</taxon>
        <taxon>Ecdysozoa</taxon>
        <taxon>Arthropoda</taxon>
        <taxon>Crustacea</taxon>
        <taxon>Multicrustacea</taxon>
        <taxon>Hexanauplia</taxon>
        <taxon>Copepoda</taxon>
        <taxon>Siphonostomatoida</taxon>
        <taxon>Caligidae</taxon>
        <taxon>Lepeophtheirus</taxon>
    </lineage>
</organism>
<feature type="region of interest" description="Disordered" evidence="1">
    <location>
        <begin position="60"/>
        <end position="123"/>
    </location>
</feature>
<keyword evidence="2" id="KW-0732">Signal</keyword>
<feature type="compositionally biased region" description="Basic residues" evidence="1">
    <location>
        <begin position="73"/>
        <end position="87"/>
    </location>
</feature>